<protein>
    <submittedName>
        <fullName evidence="2">Ferritin-like domain-containing protein</fullName>
    </submittedName>
</protein>
<name>A0ABP6YTX8_9ACTN</name>
<dbReference type="Gene3D" id="1.20.1260.10">
    <property type="match status" value="1"/>
</dbReference>
<proteinExistence type="predicted"/>
<dbReference type="InterPro" id="IPR059125">
    <property type="entry name" value="Ferritin_actino"/>
</dbReference>
<evidence type="ECO:0000313" key="3">
    <source>
        <dbReference type="Proteomes" id="UP001501074"/>
    </source>
</evidence>
<gene>
    <name evidence="2" type="ORF">GCM10022223_02150</name>
</gene>
<sequence>MEQQEDRFTDPAYRAAVVDLLGTLAYGELSAFIRLSTDADLAPRLSAKADMAALAATEFAHYDRLRARLVEIGADPEQAMAPFVEALDGFHERTRPSDWLEGLVKFYVGDGIASDFYREISTYVDDETRDLVLGTLEAGQRMSFVLQEVRQAISEDPIKGSRLALWGRRLVGEALSQGQRVAADRDTFSTLLTGTDEHPGMGLVGIVSMFSRITEQHTRRMAEMGLSA</sequence>
<dbReference type="RefSeq" id="WP_231484856.1">
    <property type="nucleotide sequence ID" value="NZ_BAAAZO010000001.1"/>
</dbReference>
<dbReference type="CDD" id="cd00657">
    <property type="entry name" value="Ferritin_like"/>
    <property type="match status" value="1"/>
</dbReference>
<dbReference type="SUPFAM" id="SSF47240">
    <property type="entry name" value="Ferritin-like"/>
    <property type="match status" value="1"/>
</dbReference>
<dbReference type="InterPro" id="IPR009078">
    <property type="entry name" value="Ferritin-like_SF"/>
</dbReference>
<evidence type="ECO:0000259" key="1">
    <source>
        <dbReference type="Pfam" id="PF13794"/>
    </source>
</evidence>
<accession>A0ABP6YTX8</accession>
<feature type="domain" description="Ferritin-like" evidence="1">
    <location>
        <begin position="12"/>
        <end position="194"/>
    </location>
</feature>
<dbReference type="Pfam" id="PF13794">
    <property type="entry name" value="MiaE_2"/>
    <property type="match status" value="1"/>
</dbReference>
<dbReference type="Proteomes" id="UP001501074">
    <property type="component" value="Unassembled WGS sequence"/>
</dbReference>
<organism evidence="2 3">
    <name type="scientific">Kineosporia mesophila</name>
    <dbReference type="NCBI Taxonomy" id="566012"/>
    <lineage>
        <taxon>Bacteria</taxon>
        <taxon>Bacillati</taxon>
        <taxon>Actinomycetota</taxon>
        <taxon>Actinomycetes</taxon>
        <taxon>Kineosporiales</taxon>
        <taxon>Kineosporiaceae</taxon>
        <taxon>Kineosporia</taxon>
    </lineage>
</organism>
<evidence type="ECO:0000313" key="2">
    <source>
        <dbReference type="EMBL" id="GAA3591174.1"/>
    </source>
</evidence>
<dbReference type="InterPro" id="IPR012347">
    <property type="entry name" value="Ferritin-like"/>
</dbReference>
<dbReference type="EMBL" id="BAAAZO010000001">
    <property type="protein sequence ID" value="GAA3591174.1"/>
    <property type="molecule type" value="Genomic_DNA"/>
</dbReference>
<keyword evidence="3" id="KW-1185">Reference proteome</keyword>
<reference evidence="3" key="1">
    <citation type="journal article" date="2019" name="Int. J. Syst. Evol. Microbiol.">
        <title>The Global Catalogue of Microorganisms (GCM) 10K type strain sequencing project: providing services to taxonomists for standard genome sequencing and annotation.</title>
        <authorList>
            <consortium name="The Broad Institute Genomics Platform"/>
            <consortium name="The Broad Institute Genome Sequencing Center for Infectious Disease"/>
            <person name="Wu L."/>
            <person name="Ma J."/>
        </authorList>
    </citation>
    <scope>NUCLEOTIDE SEQUENCE [LARGE SCALE GENOMIC DNA]</scope>
    <source>
        <strain evidence="3">JCM 16902</strain>
    </source>
</reference>
<comment type="caution">
    <text evidence="2">The sequence shown here is derived from an EMBL/GenBank/DDBJ whole genome shotgun (WGS) entry which is preliminary data.</text>
</comment>